<feature type="compositionally biased region" description="Pro residues" evidence="1">
    <location>
        <begin position="26"/>
        <end position="37"/>
    </location>
</feature>
<dbReference type="PROSITE" id="PS51257">
    <property type="entry name" value="PROKAR_LIPOPROTEIN"/>
    <property type="match status" value="1"/>
</dbReference>
<dbReference type="Proteomes" id="UP000054024">
    <property type="component" value="Unassembled WGS sequence"/>
</dbReference>
<reference evidence="3 4" key="1">
    <citation type="submission" date="2015-10" db="EMBL/GenBank/DDBJ databases">
        <title>Draft genome sequence of Streptomyces curacoi DSM 40107, type strain for the species Streptomyces curacoi.</title>
        <authorList>
            <person name="Ruckert C."/>
            <person name="Winkler A."/>
            <person name="Kalinowski J."/>
            <person name="Kampfer P."/>
            <person name="Glaeser S."/>
        </authorList>
    </citation>
    <scope>NUCLEOTIDE SEQUENCE [LARGE SCALE GENOMIC DNA]</scope>
    <source>
        <strain evidence="3 4">DSM 40107</strain>
    </source>
</reference>
<evidence type="ECO:0000256" key="2">
    <source>
        <dbReference type="SAM" id="SignalP"/>
    </source>
</evidence>
<dbReference type="STRING" id="146536.AQI70_31135"/>
<keyword evidence="4" id="KW-1185">Reference proteome</keyword>
<dbReference type="EMBL" id="LMWJ01000025">
    <property type="protein sequence ID" value="KUM70086.1"/>
    <property type="molecule type" value="Genomic_DNA"/>
</dbReference>
<evidence type="ECO:0008006" key="5">
    <source>
        <dbReference type="Google" id="ProtNLM"/>
    </source>
</evidence>
<name>A0A117NZ79_9ACTN</name>
<evidence type="ECO:0000313" key="4">
    <source>
        <dbReference type="Proteomes" id="UP000054024"/>
    </source>
</evidence>
<accession>A0A117NZ79</accession>
<feature type="chain" id="PRO_5039604700" description="Lipoprotein" evidence="2">
    <location>
        <begin position="21"/>
        <end position="167"/>
    </location>
</feature>
<feature type="region of interest" description="Disordered" evidence="1">
    <location>
        <begin position="25"/>
        <end position="139"/>
    </location>
</feature>
<gene>
    <name evidence="3" type="ORF">AQI70_31135</name>
</gene>
<keyword evidence="2" id="KW-0732">Signal</keyword>
<dbReference type="RefSeq" id="WP_062155797.1">
    <property type="nucleotide sequence ID" value="NZ_KQ947993.1"/>
</dbReference>
<organism evidence="3 4">
    <name type="scientific">Streptomyces curacoi</name>
    <dbReference type="NCBI Taxonomy" id="146536"/>
    <lineage>
        <taxon>Bacteria</taxon>
        <taxon>Bacillati</taxon>
        <taxon>Actinomycetota</taxon>
        <taxon>Actinomycetes</taxon>
        <taxon>Kitasatosporales</taxon>
        <taxon>Streptomycetaceae</taxon>
        <taxon>Streptomyces</taxon>
    </lineage>
</organism>
<feature type="compositionally biased region" description="Basic and acidic residues" evidence="1">
    <location>
        <begin position="120"/>
        <end position="137"/>
    </location>
</feature>
<evidence type="ECO:0000256" key="1">
    <source>
        <dbReference type="SAM" id="MobiDB-lite"/>
    </source>
</evidence>
<feature type="compositionally biased region" description="Low complexity" evidence="1">
    <location>
        <begin position="67"/>
        <end position="79"/>
    </location>
</feature>
<comment type="caution">
    <text evidence="3">The sequence shown here is derived from an EMBL/GenBank/DDBJ whole genome shotgun (WGS) entry which is preliminary data.</text>
</comment>
<evidence type="ECO:0000313" key="3">
    <source>
        <dbReference type="EMBL" id="KUM70086.1"/>
    </source>
</evidence>
<feature type="compositionally biased region" description="Pro residues" evidence="1">
    <location>
        <begin position="80"/>
        <end position="94"/>
    </location>
</feature>
<feature type="signal peptide" evidence="2">
    <location>
        <begin position="1"/>
        <end position="20"/>
    </location>
</feature>
<sequence>MHRTTTTATLLVTVAVSALSGCMTVPRPPVPGPPTTPAQPSAPRSDEPTAPSPVQAPAREALALIGPSRTPSPTASAAPSVPPAAPPAAHPPAAPRSHPHSRPDHPEHRRPAAGAPKRPPRVEIPEVSDSVRAETPRNSDVCALGRKYGGWQADSPEAVICRQTYGH</sequence>
<dbReference type="OrthoDB" id="4338732at2"/>
<feature type="compositionally biased region" description="Basic and acidic residues" evidence="1">
    <location>
        <begin position="101"/>
        <end position="110"/>
    </location>
</feature>
<proteinExistence type="predicted"/>
<protein>
    <recommendedName>
        <fullName evidence="5">Lipoprotein</fullName>
    </recommendedName>
</protein>
<dbReference type="AlphaFoldDB" id="A0A117NZ79"/>